<dbReference type="Proteomes" id="UP001371456">
    <property type="component" value="Unassembled WGS sequence"/>
</dbReference>
<keyword evidence="1" id="KW-0862">Zinc</keyword>
<feature type="region of interest" description="Disordered" evidence="2">
    <location>
        <begin position="19"/>
        <end position="43"/>
    </location>
</feature>
<keyword evidence="6" id="KW-1185">Reference proteome</keyword>
<dbReference type="SMART" id="SM00184">
    <property type="entry name" value="RING"/>
    <property type="match status" value="1"/>
</dbReference>
<gene>
    <name evidence="5" type="ORF">RDI58_004160</name>
</gene>
<organism evidence="5 6">
    <name type="scientific">Solanum bulbocastanum</name>
    <name type="common">Wild potato</name>
    <dbReference type="NCBI Taxonomy" id="147425"/>
    <lineage>
        <taxon>Eukaryota</taxon>
        <taxon>Viridiplantae</taxon>
        <taxon>Streptophyta</taxon>
        <taxon>Embryophyta</taxon>
        <taxon>Tracheophyta</taxon>
        <taxon>Spermatophyta</taxon>
        <taxon>Magnoliopsida</taxon>
        <taxon>eudicotyledons</taxon>
        <taxon>Gunneridae</taxon>
        <taxon>Pentapetalae</taxon>
        <taxon>asterids</taxon>
        <taxon>lamiids</taxon>
        <taxon>Solanales</taxon>
        <taxon>Solanaceae</taxon>
        <taxon>Solanoideae</taxon>
        <taxon>Solaneae</taxon>
        <taxon>Solanum</taxon>
    </lineage>
</organism>
<keyword evidence="3" id="KW-0812">Transmembrane</keyword>
<protein>
    <recommendedName>
        <fullName evidence="4">RING-type domain-containing protein</fullName>
    </recommendedName>
</protein>
<keyword evidence="1" id="KW-0863">Zinc-finger</keyword>
<accession>A0AAN8U146</accession>
<dbReference type="Pfam" id="PF13639">
    <property type="entry name" value="zf-RING_2"/>
    <property type="match status" value="1"/>
</dbReference>
<dbReference type="InterPro" id="IPR013083">
    <property type="entry name" value="Znf_RING/FYVE/PHD"/>
</dbReference>
<keyword evidence="3" id="KW-0472">Membrane</keyword>
<keyword evidence="1" id="KW-0479">Metal-binding</keyword>
<dbReference type="InterPro" id="IPR001841">
    <property type="entry name" value="Znf_RING"/>
</dbReference>
<dbReference type="PROSITE" id="PS50089">
    <property type="entry name" value="ZF_RING_2"/>
    <property type="match status" value="1"/>
</dbReference>
<feature type="domain" description="RING-type" evidence="4">
    <location>
        <begin position="72"/>
        <end position="116"/>
    </location>
</feature>
<sequence>MLMLWHKLKKALSLKCKDNNSQNETHHSKSPDIPSSQSSLSHLPSPTARSSTLPFSFLLSFYFCFIIFFGTCVICLGNMKAEKGEAIFTAECMHSFHFSCIGENVKHGNLLCPICRCKWKETPFQFATDDVTIVHRIRVLIPVNRSLLTMMENEAGQTGQLQGKSNQVLFQICDEADVSKLFLQ</sequence>
<feature type="transmembrane region" description="Helical" evidence="3">
    <location>
        <begin position="55"/>
        <end position="76"/>
    </location>
</feature>
<keyword evidence="3" id="KW-1133">Transmembrane helix</keyword>
<name>A0AAN8U146_SOLBU</name>
<evidence type="ECO:0000259" key="4">
    <source>
        <dbReference type="PROSITE" id="PS50089"/>
    </source>
</evidence>
<reference evidence="5 6" key="1">
    <citation type="submission" date="2024-02" db="EMBL/GenBank/DDBJ databases">
        <title>de novo genome assembly of Solanum bulbocastanum strain 11H21.</title>
        <authorList>
            <person name="Hosaka A.J."/>
        </authorList>
    </citation>
    <scope>NUCLEOTIDE SEQUENCE [LARGE SCALE GENOMIC DNA]</scope>
    <source>
        <tissue evidence="5">Young leaves</tissue>
    </source>
</reference>
<proteinExistence type="predicted"/>
<dbReference type="InterPro" id="IPR051266">
    <property type="entry name" value="CLCR"/>
</dbReference>
<feature type="compositionally biased region" description="Low complexity" evidence="2">
    <location>
        <begin position="31"/>
        <end position="43"/>
    </location>
</feature>
<dbReference type="Gene3D" id="3.30.40.10">
    <property type="entry name" value="Zinc/RING finger domain, C3HC4 (zinc finger)"/>
    <property type="match status" value="1"/>
</dbReference>
<dbReference type="EMBL" id="JBANQN010000002">
    <property type="protein sequence ID" value="KAK6796459.1"/>
    <property type="molecule type" value="Genomic_DNA"/>
</dbReference>
<evidence type="ECO:0000313" key="5">
    <source>
        <dbReference type="EMBL" id="KAK6796459.1"/>
    </source>
</evidence>
<evidence type="ECO:0000256" key="2">
    <source>
        <dbReference type="SAM" id="MobiDB-lite"/>
    </source>
</evidence>
<dbReference type="AlphaFoldDB" id="A0AAN8U146"/>
<evidence type="ECO:0000256" key="3">
    <source>
        <dbReference type="SAM" id="Phobius"/>
    </source>
</evidence>
<dbReference type="SUPFAM" id="SSF57850">
    <property type="entry name" value="RING/U-box"/>
    <property type="match status" value="1"/>
</dbReference>
<dbReference type="PANTHER" id="PTHR10579">
    <property type="entry name" value="CALCIUM-ACTIVATED CHLORIDE CHANNEL REGULATOR"/>
    <property type="match status" value="1"/>
</dbReference>
<dbReference type="GO" id="GO:0008270">
    <property type="term" value="F:zinc ion binding"/>
    <property type="evidence" value="ECO:0007669"/>
    <property type="project" value="UniProtKB-KW"/>
</dbReference>
<evidence type="ECO:0000256" key="1">
    <source>
        <dbReference type="PROSITE-ProRule" id="PRU00175"/>
    </source>
</evidence>
<dbReference type="PANTHER" id="PTHR10579:SF146">
    <property type="entry name" value="RING-TYPE DOMAIN-CONTAINING PROTEIN"/>
    <property type="match status" value="1"/>
</dbReference>
<comment type="caution">
    <text evidence="5">The sequence shown here is derived from an EMBL/GenBank/DDBJ whole genome shotgun (WGS) entry which is preliminary data.</text>
</comment>
<evidence type="ECO:0000313" key="6">
    <source>
        <dbReference type="Proteomes" id="UP001371456"/>
    </source>
</evidence>